<organism evidence="1 2">
    <name type="scientific">'Vigna radiata' phytoplasma</name>
    <dbReference type="NCBI Taxonomy" id="1177238"/>
    <lineage>
        <taxon>Bacteria</taxon>
        <taxon>Bacillati</taxon>
        <taxon>Mycoplasmatota</taxon>
        <taxon>Mollicutes</taxon>
        <taxon>Acholeplasmatales</taxon>
        <taxon>Acholeplasmataceae</taxon>
        <taxon>Candidatus Phytoplasma</taxon>
        <taxon>16SrIX (Pigeon pea witches'-broom group)</taxon>
    </lineage>
</organism>
<proteinExistence type="predicted"/>
<sequence>MTNLIYLLKWKILLYLGSYIIEMKLPFRKSFFSNAHFLKKVSNQNINELLIHLSSSLNGLSLEDIDERKKNNVNILNKKKIIILSKL</sequence>
<dbReference type="Proteomes" id="UP001170667">
    <property type="component" value="Unassembled WGS sequence"/>
</dbReference>
<gene>
    <name evidence="1" type="ORF">OC710_01130</name>
</gene>
<dbReference type="RefSeq" id="WP_036691023.1">
    <property type="nucleotide sequence ID" value="NZ_JAOSIS010000008.1"/>
</dbReference>
<protein>
    <submittedName>
        <fullName evidence="1">Uncharacterized protein</fullName>
    </submittedName>
</protein>
<evidence type="ECO:0000313" key="2">
    <source>
        <dbReference type="Proteomes" id="UP001170667"/>
    </source>
</evidence>
<reference evidence="1 2" key="1">
    <citation type="journal article" date="2023" name="Int. J. Syst. Evol. Microbiol.">
        <title>The observation of taxonomic boundaries for the 16SrII and 16SrXXV phytoplasmas using genome-based delimitation.</title>
        <authorList>
            <person name="Rodrigues Jardim B."/>
            <person name="Tran-Nguyen L.T.T."/>
            <person name="Gambley C."/>
            <person name="Al-Sadi A.M."/>
            <person name="Al-Subhi A.M."/>
            <person name="Foissac X."/>
            <person name="Salar P."/>
            <person name="Cai H."/>
            <person name="Yang J.Y."/>
            <person name="Davis R."/>
            <person name="Jones L."/>
            <person name="Rodoni B."/>
            <person name="Constable F.E."/>
        </authorList>
    </citation>
    <scope>NUCLEOTIDE SEQUENCE [LARGE SCALE GENOMIC DNA]</scope>
    <source>
        <strain evidence="1">BAWM-TWN</strain>
    </source>
</reference>
<keyword evidence="2" id="KW-1185">Reference proteome</keyword>
<evidence type="ECO:0000313" key="1">
    <source>
        <dbReference type="EMBL" id="MDO8052621.1"/>
    </source>
</evidence>
<dbReference type="EMBL" id="JAOSIS010000008">
    <property type="protein sequence ID" value="MDO8052621.1"/>
    <property type="molecule type" value="Genomic_DNA"/>
</dbReference>
<name>A0ABT9CZ17_9MOLU</name>
<comment type="caution">
    <text evidence="1">The sequence shown here is derived from an EMBL/GenBank/DDBJ whole genome shotgun (WGS) entry which is preliminary data.</text>
</comment>
<accession>A0ABT9CZ17</accession>